<accession>A0A9P4WJA1</accession>
<comment type="caution">
    <text evidence="1">The sequence shown here is derived from an EMBL/GenBank/DDBJ whole genome shotgun (WGS) entry which is preliminary data.</text>
</comment>
<evidence type="ECO:0000313" key="2">
    <source>
        <dbReference type="Proteomes" id="UP000758155"/>
    </source>
</evidence>
<proteinExistence type="predicted"/>
<evidence type="ECO:0000313" key="1">
    <source>
        <dbReference type="EMBL" id="KAF3034213.1"/>
    </source>
</evidence>
<organism evidence="1 2">
    <name type="scientific">Didymella heteroderae</name>
    <dbReference type="NCBI Taxonomy" id="1769908"/>
    <lineage>
        <taxon>Eukaryota</taxon>
        <taxon>Fungi</taxon>
        <taxon>Dikarya</taxon>
        <taxon>Ascomycota</taxon>
        <taxon>Pezizomycotina</taxon>
        <taxon>Dothideomycetes</taxon>
        <taxon>Pleosporomycetidae</taxon>
        <taxon>Pleosporales</taxon>
        <taxon>Pleosporineae</taxon>
        <taxon>Didymellaceae</taxon>
        <taxon>Didymella</taxon>
    </lineage>
</organism>
<dbReference type="Proteomes" id="UP000758155">
    <property type="component" value="Unassembled WGS sequence"/>
</dbReference>
<gene>
    <name evidence="1" type="ORF">E8E12_000653</name>
</gene>
<dbReference type="EMBL" id="SWKV01000070">
    <property type="protein sequence ID" value="KAF3034213.1"/>
    <property type="molecule type" value="Genomic_DNA"/>
</dbReference>
<dbReference type="OrthoDB" id="3789406at2759"/>
<protein>
    <submittedName>
        <fullName evidence="1">Uncharacterized protein</fullName>
    </submittedName>
</protein>
<sequence length="213" mass="24182">MSPLTEEDLLFVLLRRFAESSDASVYAEIRTSNDVQIYDSTIEEPIESRALESSLGRDLSILQADLTFRYSRLAEEERSEDVVSDAAYSLIPQSPFESNTACSITMNFPSSVCTDLPEEATSLPSDDPPDYLHSSEWTEIWPDHDWDELPLKLQPPSFRVHRCHHVGVERGGEDDAFELPLGFPELMQHMNEAFCDVPHVTFRVQNQSDCLLL</sequence>
<keyword evidence="2" id="KW-1185">Reference proteome</keyword>
<reference evidence="1" key="1">
    <citation type="submission" date="2019-04" db="EMBL/GenBank/DDBJ databases">
        <title>Sequencing of skin fungus with MAO and IRED activity.</title>
        <authorList>
            <person name="Marsaioli A.J."/>
            <person name="Bonatto J.M.C."/>
            <person name="Reis Junior O."/>
        </authorList>
    </citation>
    <scope>NUCLEOTIDE SEQUENCE</scope>
    <source>
        <strain evidence="1">28M1</strain>
    </source>
</reference>
<name>A0A9P4WJA1_9PLEO</name>
<dbReference type="AlphaFoldDB" id="A0A9P4WJA1"/>